<evidence type="ECO:0000256" key="1">
    <source>
        <dbReference type="SAM" id="MobiDB-lite"/>
    </source>
</evidence>
<name>A6GJN5_9BACT</name>
<dbReference type="AlphaFoldDB" id="A6GJN5"/>
<protein>
    <submittedName>
        <fullName evidence="2">Uncharacterized protein</fullName>
    </submittedName>
</protein>
<comment type="caution">
    <text evidence="2">The sequence shown here is derived from an EMBL/GenBank/DDBJ whole genome shotgun (WGS) entry which is preliminary data.</text>
</comment>
<gene>
    <name evidence="2" type="ORF">PPSIR1_14200</name>
</gene>
<reference evidence="2 3" key="1">
    <citation type="submission" date="2007-06" db="EMBL/GenBank/DDBJ databases">
        <authorList>
            <person name="Shimkets L."/>
            <person name="Ferriera S."/>
            <person name="Johnson J."/>
            <person name="Kravitz S."/>
            <person name="Beeson K."/>
            <person name="Sutton G."/>
            <person name="Rogers Y.-H."/>
            <person name="Friedman R."/>
            <person name="Frazier M."/>
            <person name="Venter J.C."/>
        </authorList>
    </citation>
    <scope>NUCLEOTIDE SEQUENCE [LARGE SCALE GENOMIC DNA]</scope>
    <source>
        <strain evidence="2 3">SIR-1</strain>
    </source>
</reference>
<keyword evidence="3" id="KW-1185">Reference proteome</keyword>
<dbReference type="STRING" id="391625.PPSIR1_14200"/>
<sequence>MSEMSDPDQSNQPREPREHSEPSTSALQTIPVEGHTLTIERAPEGGAVLRLTNAGGDTPLTIELTSAGPVLRVGTGLAIAVDGDLRFAAERVDIQARAGLELRSGGDVIVNAEGDNLSSAREHVLEARLGDVRLDANDDVKIAGERIRLNC</sequence>
<dbReference type="Proteomes" id="UP000005801">
    <property type="component" value="Unassembled WGS sequence"/>
</dbReference>
<organism evidence="2 3">
    <name type="scientific">Plesiocystis pacifica SIR-1</name>
    <dbReference type="NCBI Taxonomy" id="391625"/>
    <lineage>
        <taxon>Bacteria</taxon>
        <taxon>Pseudomonadati</taxon>
        <taxon>Myxococcota</taxon>
        <taxon>Polyangia</taxon>
        <taxon>Nannocystales</taxon>
        <taxon>Nannocystaceae</taxon>
        <taxon>Plesiocystis</taxon>
    </lineage>
</organism>
<dbReference type="OrthoDB" id="272075at2"/>
<dbReference type="RefSeq" id="WP_006976921.1">
    <property type="nucleotide sequence ID" value="NZ_ABCS01000162.1"/>
</dbReference>
<feature type="region of interest" description="Disordered" evidence="1">
    <location>
        <begin position="1"/>
        <end position="31"/>
    </location>
</feature>
<evidence type="ECO:0000313" key="2">
    <source>
        <dbReference type="EMBL" id="EDM73920.1"/>
    </source>
</evidence>
<evidence type="ECO:0000313" key="3">
    <source>
        <dbReference type="Proteomes" id="UP000005801"/>
    </source>
</evidence>
<proteinExistence type="predicted"/>
<dbReference type="eggNOG" id="ENOG502ZJBJ">
    <property type="taxonomic scope" value="Bacteria"/>
</dbReference>
<dbReference type="EMBL" id="ABCS01000162">
    <property type="protein sequence ID" value="EDM73920.1"/>
    <property type="molecule type" value="Genomic_DNA"/>
</dbReference>
<accession>A6GJN5</accession>